<accession>A0A8K1CGW1</accession>
<keyword evidence="2" id="KW-0808">Transferase</keyword>
<keyword evidence="6" id="KW-0012">Acyltransferase</keyword>
<dbReference type="PANTHER" id="PTHR13906:SF4">
    <property type="entry name" value="LYSOPHOSPHOLIPID ACYLTRANSFERASE 6"/>
    <property type="match status" value="1"/>
</dbReference>
<protein>
    <recommendedName>
        <fullName evidence="10">Lysophospholipid acyltransferase</fullName>
    </recommendedName>
</protein>
<dbReference type="InterPro" id="IPR049941">
    <property type="entry name" value="LPLAT_7/PORCN-like"/>
</dbReference>
<feature type="transmembrane region" description="Helical" evidence="7">
    <location>
        <begin position="388"/>
        <end position="407"/>
    </location>
</feature>
<reference evidence="8" key="1">
    <citation type="submission" date="2019-03" db="EMBL/GenBank/DDBJ databases">
        <title>Long read genome sequence of the mycoparasitic Pythium oligandrum ATCC 38472 isolated from sugarbeet rhizosphere.</title>
        <authorList>
            <person name="Gaulin E."/>
        </authorList>
    </citation>
    <scope>NUCLEOTIDE SEQUENCE</scope>
    <source>
        <strain evidence="8">ATCC 38472_TT</strain>
    </source>
</reference>
<evidence type="ECO:0008006" key="10">
    <source>
        <dbReference type="Google" id="ProtNLM"/>
    </source>
</evidence>
<dbReference type="PANTHER" id="PTHR13906">
    <property type="entry name" value="PORCUPINE"/>
    <property type="match status" value="1"/>
</dbReference>
<evidence type="ECO:0000256" key="6">
    <source>
        <dbReference type="ARBA" id="ARBA00023315"/>
    </source>
</evidence>
<feature type="transmembrane region" description="Helical" evidence="7">
    <location>
        <begin position="464"/>
        <end position="482"/>
    </location>
</feature>
<dbReference type="AlphaFoldDB" id="A0A8K1CGW1"/>
<dbReference type="Pfam" id="PF03062">
    <property type="entry name" value="MBOAT"/>
    <property type="match status" value="1"/>
</dbReference>
<name>A0A8K1CGW1_PYTOL</name>
<evidence type="ECO:0000256" key="1">
    <source>
        <dbReference type="ARBA" id="ARBA00004141"/>
    </source>
</evidence>
<evidence type="ECO:0000313" key="9">
    <source>
        <dbReference type="Proteomes" id="UP000794436"/>
    </source>
</evidence>
<feature type="transmembrane region" description="Helical" evidence="7">
    <location>
        <begin position="364"/>
        <end position="382"/>
    </location>
</feature>
<keyword evidence="4 7" id="KW-1133">Transmembrane helix</keyword>
<feature type="transmembrane region" description="Helical" evidence="7">
    <location>
        <begin position="427"/>
        <end position="444"/>
    </location>
</feature>
<evidence type="ECO:0000256" key="3">
    <source>
        <dbReference type="ARBA" id="ARBA00022692"/>
    </source>
</evidence>
<evidence type="ECO:0000313" key="8">
    <source>
        <dbReference type="EMBL" id="TMW63010.1"/>
    </source>
</evidence>
<evidence type="ECO:0000256" key="5">
    <source>
        <dbReference type="ARBA" id="ARBA00023136"/>
    </source>
</evidence>
<organism evidence="8 9">
    <name type="scientific">Pythium oligandrum</name>
    <name type="common">Mycoparasitic fungus</name>
    <dbReference type="NCBI Taxonomy" id="41045"/>
    <lineage>
        <taxon>Eukaryota</taxon>
        <taxon>Sar</taxon>
        <taxon>Stramenopiles</taxon>
        <taxon>Oomycota</taxon>
        <taxon>Peronosporomycetes</taxon>
        <taxon>Pythiales</taxon>
        <taxon>Pythiaceae</taxon>
        <taxon>Pythium</taxon>
    </lineage>
</organism>
<feature type="transmembrane region" description="Helical" evidence="7">
    <location>
        <begin position="241"/>
        <end position="263"/>
    </location>
</feature>
<proteinExistence type="predicted"/>
<evidence type="ECO:0000256" key="2">
    <source>
        <dbReference type="ARBA" id="ARBA00022679"/>
    </source>
</evidence>
<comment type="subcellular location">
    <subcellularLocation>
        <location evidence="1">Membrane</location>
        <topology evidence="1">Multi-pass membrane protein</topology>
    </subcellularLocation>
</comment>
<comment type="caution">
    <text evidence="8">The sequence shown here is derived from an EMBL/GenBank/DDBJ whole genome shotgun (WGS) entry which is preliminary data.</text>
</comment>
<dbReference type="GO" id="GO:0016020">
    <property type="term" value="C:membrane"/>
    <property type="evidence" value="ECO:0007669"/>
    <property type="project" value="UniProtKB-SubCell"/>
</dbReference>
<sequence length="491" mass="54833">MDHIQALVTDLQPYADLVTPLKFEYLNAQVDDLSSSLGLASDQVRYVLCLFAAYPLAVVYKLLPAASLKHLFDIAVGISLAQFVLGSGWVHSFISSFLTYVLVKFGPPKFAPYVVFLFNMSYMSASHIYRLYVDYMGWTLDFTGPQMLLVIKLTSFAYNYFDGVVDKTGEKKDLSPARAKLYAARKKLAITELPSLLEFFGYVYSFSTFLAGPAFEIREYLDVTTGKKFIHDGKSKVPSSVLAAFSKLLVGSVCMGLFAQVGPQYPLSNLHDPKVAALPVGQQVLTLYITLIFCKAKYYSAWKIAEGSTVLAGFGFEGYTAEGKSRGWNGVSNMDIVGFEFAQSIRAASRAWNKGTQNWLERYVYTRTGNSLMATYFVSAFWHGFYPGYYIFFLSLPLATSVNRLAFKKIRPYFLEADGSSGLKKKVYDFVGMIATILCMHSFVMPFQSMSLEYSIATLKNTHFAGHITCAVLYIVFTLVPAPRAPKKKDE</sequence>
<gene>
    <name evidence="8" type="ORF">Poli38472_005628</name>
</gene>
<feature type="transmembrane region" description="Helical" evidence="7">
    <location>
        <begin position="44"/>
        <end position="63"/>
    </location>
</feature>
<evidence type="ECO:0000256" key="7">
    <source>
        <dbReference type="SAM" id="Phobius"/>
    </source>
</evidence>
<evidence type="ECO:0000256" key="4">
    <source>
        <dbReference type="ARBA" id="ARBA00022989"/>
    </source>
</evidence>
<feature type="transmembrane region" description="Helical" evidence="7">
    <location>
        <begin position="110"/>
        <end position="129"/>
    </location>
</feature>
<dbReference type="OrthoDB" id="286734at2759"/>
<keyword evidence="3 7" id="KW-0812">Transmembrane</keyword>
<dbReference type="Proteomes" id="UP000794436">
    <property type="component" value="Unassembled WGS sequence"/>
</dbReference>
<keyword evidence="5 7" id="KW-0472">Membrane</keyword>
<feature type="transmembrane region" description="Helical" evidence="7">
    <location>
        <begin position="275"/>
        <end position="294"/>
    </location>
</feature>
<keyword evidence="9" id="KW-1185">Reference proteome</keyword>
<dbReference type="EMBL" id="SPLM01000073">
    <property type="protein sequence ID" value="TMW63010.1"/>
    <property type="molecule type" value="Genomic_DNA"/>
</dbReference>
<dbReference type="GO" id="GO:0030258">
    <property type="term" value="P:lipid modification"/>
    <property type="evidence" value="ECO:0007669"/>
    <property type="project" value="TreeGrafter"/>
</dbReference>
<dbReference type="InterPro" id="IPR004299">
    <property type="entry name" value="MBOAT_fam"/>
</dbReference>
<dbReference type="GO" id="GO:0016746">
    <property type="term" value="F:acyltransferase activity"/>
    <property type="evidence" value="ECO:0007669"/>
    <property type="project" value="UniProtKB-KW"/>
</dbReference>